<dbReference type="RefSeq" id="WP_101637089.1">
    <property type="nucleotide sequence ID" value="NZ_BQNW01000001.1"/>
</dbReference>
<dbReference type="GO" id="GO:0004150">
    <property type="term" value="F:dihydroneopterin aldolase activity"/>
    <property type="evidence" value="ECO:0007669"/>
    <property type="project" value="InterPro"/>
</dbReference>
<dbReference type="InterPro" id="IPR043133">
    <property type="entry name" value="GTP-CH-I_C/QueF"/>
</dbReference>
<name>A0A2I1NAV7_9BACT</name>
<evidence type="ECO:0000259" key="1">
    <source>
        <dbReference type="SMART" id="SM00905"/>
    </source>
</evidence>
<dbReference type="SMART" id="SM00905">
    <property type="entry name" value="FolB"/>
    <property type="match status" value="1"/>
</dbReference>
<protein>
    <submittedName>
        <fullName evidence="2">Dihydroneopterin aldolase</fullName>
    </submittedName>
</protein>
<proteinExistence type="predicted"/>
<dbReference type="Pfam" id="PF02152">
    <property type="entry name" value="FolB"/>
    <property type="match status" value="1"/>
</dbReference>
<evidence type="ECO:0000313" key="2">
    <source>
        <dbReference type="EMBL" id="PKZ29520.1"/>
    </source>
</evidence>
<reference evidence="2 3" key="1">
    <citation type="submission" date="2017-12" db="EMBL/GenBank/DDBJ databases">
        <title>Phylogenetic diversity of female urinary microbiome.</title>
        <authorList>
            <person name="Thomas-White K."/>
            <person name="Wolfe A.J."/>
        </authorList>
    </citation>
    <scope>NUCLEOTIDE SEQUENCE [LARGE SCALE GENOMIC DNA]</scope>
    <source>
        <strain evidence="2 3">UMB0112</strain>
    </source>
</reference>
<accession>A0A2I1NAV7</accession>
<dbReference type="Gene3D" id="3.30.1130.10">
    <property type="match status" value="1"/>
</dbReference>
<dbReference type="EMBL" id="PKHU01000003">
    <property type="protein sequence ID" value="PKZ29520.1"/>
    <property type="molecule type" value="Genomic_DNA"/>
</dbReference>
<evidence type="ECO:0000313" key="3">
    <source>
        <dbReference type="Proteomes" id="UP000234639"/>
    </source>
</evidence>
<dbReference type="AlphaFoldDB" id="A0A2I1NAV7"/>
<organism evidence="2 3">
    <name type="scientific">Campylobacter ureolyticus</name>
    <dbReference type="NCBI Taxonomy" id="827"/>
    <lineage>
        <taxon>Bacteria</taxon>
        <taxon>Pseudomonadati</taxon>
        <taxon>Campylobacterota</taxon>
        <taxon>Epsilonproteobacteria</taxon>
        <taxon>Campylobacterales</taxon>
        <taxon>Campylobacteraceae</taxon>
        <taxon>Campylobacter</taxon>
    </lineage>
</organism>
<sequence>MITVLIENLELKIIIGMLEFERTKAQKIKIDAKFQAREFIDYALVCEILENEFNKNKFVKVEDALNYFCDFFKKQYPTINYFSMKIIKKEILQNADVGAMIEEIF</sequence>
<dbReference type="SUPFAM" id="SSF55620">
    <property type="entry name" value="Tetrahydrobiopterin biosynthesis enzymes-like"/>
    <property type="match status" value="1"/>
</dbReference>
<comment type="caution">
    <text evidence="2">The sequence shown here is derived from an EMBL/GenBank/DDBJ whole genome shotgun (WGS) entry which is preliminary data.</text>
</comment>
<dbReference type="GO" id="GO:0006760">
    <property type="term" value="P:folic acid-containing compound metabolic process"/>
    <property type="evidence" value="ECO:0007669"/>
    <property type="project" value="InterPro"/>
</dbReference>
<feature type="domain" description="Dihydroneopterin aldolase/epimerase" evidence="1">
    <location>
        <begin position="4"/>
        <end position="103"/>
    </location>
</feature>
<dbReference type="Proteomes" id="UP000234639">
    <property type="component" value="Unassembled WGS sequence"/>
</dbReference>
<gene>
    <name evidence="2" type="ORF">CYJ41_03955</name>
</gene>
<dbReference type="InterPro" id="IPR006157">
    <property type="entry name" value="FolB_dom"/>
</dbReference>